<keyword evidence="3 6" id="KW-0812">Transmembrane</keyword>
<evidence type="ECO:0000256" key="5">
    <source>
        <dbReference type="ARBA" id="ARBA00023136"/>
    </source>
</evidence>
<dbReference type="PANTHER" id="PTHR23427">
    <property type="entry name" value="SURFEIT LOCUS PROTEIN"/>
    <property type="match status" value="1"/>
</dbReference>
<dbReference type="AlphaFoldDB" id="A0A239BB67"/>
<evidence type="ECO:0000256" key="3">
    <source>
        <dbReference type="ARBA" id="ARBA00022692"/>
    </source>
</evidence>
<dbReference type="OrthoDB" id="9807214at2"/>
<sequence length="376" mass="41269">MYRFLLTPRWLAAAALAVIAAVIMVMLGNWQLRRYHERTDINNRIDAADSVQAVPLTSVLGRPTAQGVPGASPGKALAWTKVTVTGHYDPTGEIQARGRTVDGEVGFEILTPLMLADGTAVLIDRGWVPSPVGGAGAAPQVPAAPSGEVTVVGQIHLSESRPAPIGRRDGRLDTRRVNLPKLAHELPFPVYGAYVLVTDQTPANDPAFARVPIGHEDAWQNGGYAVQWWLFSVMPLLLFGYQARREAQGANVPAGERQAPTRPVDKPRDRVEEADRRLAAEHQTPADKPRDRVEEADRRLAAEHQTPADKPRDRVEEADRRLAAEHQTPADKPRDRVEEADRRLAAERRAATRPADKPRDRVEEADRRLAAQNGAD</sequence>
<evidence type="ECO:0000256" key="4">
    <source>
        <dbReference type="ARBA" id="ARBA00022989"/>
    </source>
</evidence>
<comment type="subcellular location">
    <subcellularLocation>
        <location evidence="6">Cell membrane</location>
        <topology evidence="6">Multi-pass membrane protein</topology>
    </subcellularLocation>
    <subcellularLocation>
        <location evidence="1">Membrane</location>
    </subcellularLocation>
</comment>
<keyword evidence="6" id="KW-1003">Cell membrane</keyword>
<evidence type="ECO:0000256" key="2">
    <source>
        <dbReference type="ARBA" id="ARBA00007165"/>
    </source>
</evidence>
<dbReference type="EMBL" id="FZNR01000009">
    <property type="protein sequence ID" value="SNS04852.1"/>
    <property type="molecule type" value="Genomic_DNA"/>
</dbReference>
<dbReference type="GO" id="GO:0005886">
    <property type="term" value="C:plasma membrane"/>
    <property type="evidence" value="ECO:0007669"/>
    <property type="project" value="UniProtKB-SubCell"/>
</dbReference>
<protein>
    <recommendedName>
        <fullName evidence="6">SURF1-like protein</fullName>
    </recommendedName>
</protein>
<feature type="region of interest" description="Disordered" evidence="7">
    <location>
        <begin position="249"/>
        <end position="376"/>
    </location>
</feature>
<dbReference type="Proteomes" id="UP000198415">
    <property type="component" value="Unassembled WGS sequence"/>
</dbReference>
<name>A0A239BB67_9ACTN</name>
<organism evidence="8 9">
    <name type="scientific">Actinoplanes regularis</name>
    <dbReference type="NCBI Taxonomy" id="52697"/>
    <lineage>
        <taxon>Bacteria</taxon>
        <taxon>Bacillati</taxon>
        <taxon>Actinomycetota</taxon>
        <taxon>Actinomycetes</taxon>
        <taxon>Micromonosporales</taxon>
        <taxon>Micromonosporaceae</taxon>
        <taxon>Actinoplanes</taxon>
    </lineage>
</organism>
<reference evidence="8 9" key="1">
    <citation type="submission" date="2017-06" db="EMBL/GenBank/DDBJ databases">
        <authorList>
            <person name="Kim H.J."/>
            <person name="Triplett B.A."/>
        </authorList>
    </citation>
    <scope>NUCLEOTIDE SEQUENCE [LARGE SCALE GENOMIC DNA]</scope>
    <source>
        <strain evidence="8 9">DSM 43151</strain>
    </source>
</reference>
<evidence type="ECO:0000313" key="8">
    <source>
        <dbReference type="EMBL" id="SNS04852.1"/>
    </source>
</evidence>
<dbReference type="Pfam" id="PF02104">
    <property type="entry name" value="SURF1"/>
    <property type="match status" value="1"/>
</dbReference>
<evidence type="ECO:0000256" key="6">
    <source>
        <dbReference type="RuleBase" id="RU363076"/>
    </source>
</evidence>
<evidence type="ECO:0000256" key="1">
    <source>
        <dbReference type="ARBA" id="ARBA00004370"/>
    </source>
</evidence>
<feature type="compositionally biased region" description="Basic and acidic residues" evidence="7">
    <location>
        <begin position="263"/>
        <end position="369"/>
    </location>
</feature>
<dbReference type="PROSITE" id="PS50895">
    <property type="entry name" value="SURF1"/>
    <property type="match status" value="1"/>
</dbReference>
<accession>A0A239BB67</accession>
<evidence type="ECO:0000313" key="9">
    <source>
        <dbReference type="Proteomes" id="UP000198415"/>
    </source>
</evidence>
<evidence type="ECO:0000256" key="7">
    <source>
        <dbReference type="SAM" id="MobiDB-lite"/>
    </source>
</evidence>
<dbReference type="InterPro" id="IPR045214">
    <property type="entry name" value="Surf1/Surf4"/>
</dbReference>
<keyword evidence="4 6" id="KW-1133">Transmembrane helix</keyword>
<comment type="caution">
    <text evidence="6">Lacks conserved residue(s) required for the propagation of feature annotation.</text>
</comment>
<dbReference type="CDD" id="cd06662">
    <property type="entry name" value="SURF1"/>
    <property type="match status" value="1"/>
</dbReference>
<feature type="transmembrane region" description="Helical" evidence="6">
    <location>
        <begin position="12"/>
        <end position="30"/>
    </location>
</feature>
<gene>
    <name evidence="8" type="ORF">SAMN06264365_10974</name>
</gene>
<comment type="similarity">
    <text evidence="2 6">Belongs to the SURF1 family.</text>
</comment>
<keyword evidence="9" id="KW-1185">Reference proteome</keyword>
<dbReference type="InterPro" id="IPR002994">
    <property type="entry name" value="Surf1/Shy1"/>
</dbReference>
<dbReference type="PANTHER" id="PTHR23427:SF2">
    <property type="entry name" value="SURFEIT LOCUS PROTEIN 1"/>
    <property type="match status" value="1"/>
</dbReference>
<proteinExistence type="inferred from homology"/>
<keyword evidence="5 6" id="KW-0472">Membrane</keyword>